<feature type="transmembrane region" description="Helical" evidence="1">
    <location>
        <begin position="445"/>
        <end position="472"/>
    </location>
</feature>
<sequence>MNGAVGALVPLLLRTRSFRAAMVPLLVAALLGWTAYLSLEARHLSPDQKVTAALGGSDGATTVPALLDPGQAGPDLPVTLRGVHVDAVRILSVIDLETPAGQQGFTYQEQPLPNASIEGVLELREGRWPARPGEVVVSAASGLRVGDRLSAVHGKLNLTPVGVVSPVWERTAPLVVAAPGTWARWKVTPQEAQESGLQGYREVFWSSSDPAGAVTRLDRHVESGELDPSHTAAEVRAQATAFSGRAWLERRLPAVLAVWMGALATGGLLLRAVRRTTLPLRRVGLPTRDLHRATVLAAGLATGVVLVVAWLGALAATAVVRTTVLADGDAPLPPFRWWGPPLWIGALTAAFVVLVLAALPVEQRRRRSRRRALSARVMAVAGAALCALALVGTLQGKGFTGILLVLAASCLGTALLAGAALGLVRATGPVGSGLLARRLVARQAVGLTSLVVVVALLSGVVGSTFAVAAGLITHLNASSSTGMPPGMAAIRPLEPGERPPEDLAGQFRQDLGLGEPVTVWYGFTPGEEGREVPWWAVAQVADAERLFGDLTPDQEKALASRAGLPVVTDASDAHGPVLVVGQNLKWLQAVKLGEPKSSADTEVLWVHSGLTPEQDRQAAHWAEDHGRSPYAVWATHVADPIPIATGVQLAAGAFTLLTMLVCGLGMRGLVRSLMPLLAGLRASGLGARWLRAAVLQVALLVGCVAAAGGLAGVLLSVAGANPLVNHTISLGSLPWLALGLVAVGGPLGAVLGGLLASRRVRVQERRA</sequence>
<feature type="transmembrane region" description="Helical" evidence="1">
    <location>
        <begin position="340"/>
        <end position="361"/>
    </location>
</feature>
<evidence type="ECO:0000313" key="2">
    <source>
        <dbReference type="EMBL" id="PKZ41959.1"/>
    </source>
</evidence>
<feature type="transmembrane region" description="Helical" evidence="1">
    <location>
        <begin position="373"/>
        <end position="394"/>
    </location>
</feature>
<comment type="caution">
    <text evidence="2">The sequence shown here is derived from an EMBL/GenBank/DDBJ whole genome shotgun (WGS) entry which is preliminary data.</text>
</comment>
<proteinExistence type="predicted"/>
<feature type="transmembrane region" description="Helical" evidence="1">
    <location>
        <begin position="294"/>
        <end position="320"/>
    </location>
</feature>
<feature type="transmembrane region" description="Helical" evidence="1">
    <location>
        <begin position="400"/>
        <end position="424"/>
    </location>
</feature>
<evidence type="ECO:0000313" key="3">
    <source>
        <dbReference type="Proteomes" id="UP000234206"/>
    </source>
</evidence>
<keyword evidence="1" id="KW-0812">Transmembrane</keyword>
<protein>
    <recommendedName>
        <fullName evidence="4">ABC3 transporter permease protein domain-containing protein</fullName>
    </recommendedName>
</protein>
<dbReference type="Proteomes" id="UP000234206">
    <property type="component" value="Unassembled WGS sequence"/>
</dbReference>
<evidence type="ECO:0000256" key="1">
    <source>
        <dbReference type="SAM" id="Phobius"/>
    </source>
</evidence>
<reference evidence="2 3" key="1">
    <citation type="submission" date="2017-12" db="EMBL/GenBank/DDBJ databases">
        <title>Phylogenetic diversity of female urinary microbiome.</title>
        <authorList>
            <person name="Thomas-White K."/>
            <person name="Wolfe A.J."/>
        </authorList>
    </citation>
    <scope>NUCLEOTIDE SEQUENCE [LARGE SCALE GENOMIC DNA]</scope>
    <source>
        <strain evidence="2 3">UMB1298</strain>
    </source>
</reference>
<name>A0A2I1PBE9_9MICO</name>
<feature type="transmembrane region" description="Helical" evidence="1">
    <location>
        <begin position="20"/>
        <end position="39"/>
    </location>
</feature>
<dbReference type="EMBL" id="PKIZ01000007">
    <property type="protein sequence ID" value="PKZ41959.1"/>
    <property type="molecule type" value="Genomic_DNA"/>
</dbReference>
<keyword evidence="3" id="KW-1185">Reference proteome</keyword>
<feature type="transmembrane region" description="Helical" evidence="1">
    <location>
        <begin position="690"/>
        <end position="715"/>
    </location>
</feature>
<accession>A0A2I1PBE9</accession>
<organism evidence="2 3">
    <name type="scientific">Kytococcus schroeteri</name>
    <dbReference type="NCBI Taxonomy" id="138300"/>
    <lineage>
        <taxon>Bacteria</taxon>
        <taxon>Bacillati</taxon>
        <taxon>Actinomycetota</taxon>
        <taxon>Actinomycetes</taxon>
        <taxon>Micrococcales</taxon>
        <taxon>Kytococcaceae</taxon>
        <taxon>Kytococcus</taxon>
    </lineage>
</organism>
<feature type="transmembrane region" description="Helical" evidence="1">
    <location>
        <begin position="649"/>
        <end position="670"/>
    </location>
</feature>
<dbReference type="OrthoDB" id="5150161at2"/>
<gene>
    <name evidence="2" type="ORF">CYJ76_04695</name>
</gene>
<dbReference type="AlphaFoldDB" id="A0A2I1PBE9"/>
<keyword evidence="1" id="KW-1133">Transmembrane helix</keyword>
<keyword evidence="1" id="KW-0472">Membrane</keyword>
<dbReference type="RefSeq" id="WP_101849402.1">
    <property type="nucleotide sequence ID" value="NZ_PKIZ01000007.1"/>
</dbReference>
<feature type="transmembrane region" description="Helical" evidence="1">
    <location>
        <begin position="252"/>
        <end position="273"/>
    </location>
</feature>
<evidence type="ECO:0008006" key="4">
    <source>
        <dbReference type="Google" id="ProtNLM"/>
    </source>
</evidence>
<feature type="transmembrane region" description="Helical" evidence="1">
    <location>
        <begin position="735"/>
        <end position="756"/>
    </location>
</feature>